<dbReference type="GO" id="GO:0008835">
    <property type="term" value="F:diaminohydroxyphosphoribosylaminopyrimidine deaminase activity"/>
    <property type="evidence" value="ECO:0007669"/>
    <property type="project" value="UniProtKB-EC"/>
</dbReference>
<dbReference type="PIRSF" id="PIRSF006769">
    <property type="entry name" value="RibD"/>
    <property type="match status" value="1"/>
</dbReference>
<dbReference type="Proteomes" id="UP000824150">
    <property type="component" value="Unassembled WGS sequence"/>
</dbReference>
<dbReference type="Gene3D" id="3.40.140.10">
    <property type="entry name" value="Cytidine Deaminase, domain 2"/>
    <property type="match status" value="1"/>
</dbReference>
<dbReference type="Pfam" id="PF01872">
    <property type="entry name" value="RibD_C"/>
    <property type="match status" value="1"/>
</dbReference>
<feature type="active site" description="Proton donor" evidence="14">
    <location>
        <position position="46"/>
    </location>
</feature>
<dbReference type="GO" id="GO:0009231">
    <property type="term" value="P:riboflavin biosynthetic process"/>
    <property type="evidence" value="ECO:0007669"/>
    <property type="project" value="UniProtKB-KW"/>
</dbReference>
<feature type="binding site" evidence="15">
    <location>
        <position position="148"/>
    </location>
    <ligand>
        <name>NADP(+)</name>
        <dbReference type="ChEBI" id="CHEBI:58349"/>
    </ligand>
</feature>
<dbReference type="CDD" id="cd01284">
    <property type="entry name" value="Riboflavin_deaminase-reductase"/>
    <property type="match status" value="1"/>
</dbReference>
<feature type="binding site" evidence="15">
    <location>
        <position position="228"/>
    </location>
    <ligand>
        <name>NADP(+)</name>
        <dbReference type="ChEBI" id="CHEBI:58349"/>
    </ligand>
</feature>
<feature type="binding site" evidence="15">
    <location>
        <position position="162"/>
    </location>
    <ligand>
        <name>substrate</name>
    </ligand>
</feature>
<evidence type="ECO:0000256" key="16">
    <source>
        <dbReference type="PIRSR" id="PIRSR006769-3"/>
    </source>
</evidence>
<feature type="binding site" evidence="16">
    <location>
        <position position="44"/>
    </location>
    <ligand>
        <name>Zn(2+)</name>
        <dbReference type="ChEBI" id="CHEBI:29105"/>
        <note>catalytic</note>
    </ligand>
</feature>
<evidence type="ECO:0000256" key="10">
    <source>
        <dbReference type="ARBA" id="ARBA00022857"/>
    </source>
</evidence>
<dbReference type="Pfam" id="PF00383">
    <property type="entry name" value="dCMP_cyt_deam_1"/>
    <property type="match status" value="1"/>
</dbReference>
<dbReference type="InterPro" id="IPR004794">
    <property type="entry name" value="Eubact_RibD"/>
</dbReference>
<dbReference type="NCBIfam" id="TIGR00326">
    <property type="entry name" value="eubact_ribD"/>
    <property type="match status" value="1"/>
</dbReference>
<reference evidence="18" key="2">
    <citation type="submission" date="2021-04" db="EMBL/GenBank/DDBJ databases">
        <authorList>
            <person name="Gilroy R."/>
        </authorList>
    </citation>
    <scope>NUCLEOTIDE SEQUENCE</scope>
    <source>
        <strain evidence="18">687</strain>
    </source>
</reference>
<evidence type="ECO:0000256" key="8">
    <source>
        <dbReference type="ARBA" id="ARBA00022801"/>
    </source>
</evidence>
<dbReference type="InterPro" id="IPR024072">
    <property type="entry name" value="DHFR-like_dom_sf"/>
</dbReference>
<gene>
    <name evidence="18" type="primary">ribD</name>
    <name evidence="18" type="ORF">IAA31_05325</name>
</gene>
<evidence type="ECO:0000313" key="18">
    <source>
        <dbReference type="EMBL" id="MBU3826892.1"/>
    </source>
</evidence>
<evidence type="ECO:0000256" key="4">
    <source>
        <dbReference type="ARBA" id="ARBA00005259"/>
    </source>
</evidence>
<keyword evidence="8 13" id="KW-0378">Hydrolase</keyword>
<dbReference type="FunFam" id="3.40.140.10:FF:000025">
    <property type="entry name" value="Riboflavin biosynthesis protein RibD"/>
    <property type="match status" value="1"/>
</dbReference>
<comment type="similarity">
    <text evidence="4 13">In the N-terminal section; belongs to the cytidine and deoxycytidylate deaminase family.</text>
</comment>
<accession>A0A9E2NS93</accession>
<feature type="binding site" evidence="15">
    <location>
        <position position="190"/>
    </location>
    <ligand>
        <name>NADP(+)</name>
        <dbReference type="ChEBI" id="CHEBI:58349"/>
    </ligand>
</feature>
<dbReference type="GO" id="GO:0008703">
    <property type="term" value="F:5-amino-6-(5-phosphoribosylamino)uracil reductase activity"/>
    <property type="evidence" value="ECO:0007669"/>
    <property type="project" value="UniProtKB-EC"/>
</dbReference>
<dbReference type="Gene3D" id="3.40.430.10">
    <property type="entry name" value="Dihydrofolate Reductase, subunit A"/>
    <property type="match status" value="1"/>
</dbReference>
<evidence type="ECO:0000256" key="15">
    <source>
        <dbReference type="PIRSR" id="PIRSR006769-2"/>
    </source>
</evidence>
<comment type="similarity">
    <text evidence="5 13">In the C-terminal section; belongs to the HTP reductase family.</text>
</comment>
<evidence type="ECO:0000256" key="9">
    <source>
        <dbReference type="ARBA" id="ARBA00022833"/>
    </source>
</evidence>
<keyword evidence="7 13" id="KW-0479">Metal-binding</keyword>
<feature type="binding site" evidence="16">
    <location>
        <position position="78"/>
    </location>
    <ligand>
        <name>Zn(2+)</name>
        <dbReference type="ChEBI" id="CHEBI:29105"/>
        <note>catalytic</note>
    </ligand>
</feature>
<feature type="binding site" evidence="15">
    <location>
        <position position="164"/>
    </location>
    <ligand>
        <name>NADP(+)</name>
        <dbReference type="ChEBI" id="CHEBI:58349"/>
    </ligand>
</feature>
<evidence type="ECO:0000256" key="12">
    <source>
        <dbReference type="ARBA" id="ARBA00023268"/>
    </source>
</evidence>
<comment type="catalytic activity">
    <reaction evidence="13">
        <text>5-amino-6-(5-phospho-D-ribitylamino)uracil + NADP(+) = 5-amino-6-(5-phospho-D-ribosylamino)uracil + NADPH + H(+)</text>
        <dbReference type="Rhea" id="RHEA:17845"/>
        <dbReference type="ChEBI" id="CHEBI:15378"/>
        <dbReference type="ChEBI" id="CHEBI:57783"/>
        <dbReference type="ChEBI" id="CHEBI:58349"/>
        <dbReference type="ChEBI" id="CHEBI:58421"/>
        <dbReference type="ChEBI" id="CHEBI:58453"/>
        <dbReference type="EC" id="1.1.1.193"/>
    </reaction>
</comment>
<protein>
    <recommendedName>
        <fullName evidence="13">Riboflavin biosynthesis protein RibD</fullName>
    </recommendedName>
    <domain>
        <recommendedName>
            <fullName evidence="13">Diaminohydroxyphosphoribosylaminopyrimidine deaminase</fullName>
            <shortName evidence="13">DRAP deaminase</shortName>
            <ecNumber evidence="13">3.5.4.26</ecNumber>
        </recommendedName>
        <alternativeName>
            <fullName evidence="13">Riboflavin-specific deaminase</fullName>
        </alternativeName>
    </domain>
    <domain>
        <recommendedName>
            <fullName evidence="13">5-amino-6-(5-phosphoribosylamino)uracil reductase</fullName>
            <ecNumber evidence="13">1.1.1.193</ecNumber>
        </recommendedName>
        <alternativeName>
            <fullName evidence="13">HTP reductase</fullName>
        </alternativeName>
    </domain>
</protein>
<comment type="caution">
    <text evidence="18">The sequence shown here is derived from an EMBL/GenBank/DDBJ whole genome shotgun (WGS) entry which is preliminary data.</text>
</comment>
<reference evidence="18" key="1">
    <citation type="journal article" date="2021" name="PeerJ">
        <title>Extensive microbial diversity within the chicken gut microbiome revealed by metagenomics and culture.</title>
        <authorList>
            <person name="Gilroy R."/>
            <person name="Ravi A."/>
            <person name="Getino M."/>
            <person name="Pursley I."/>
            <person name="Horton D.L."/>
            <person name="Alikhan N.F."/>
            <person name="Baker D."/>
            <person name="Gharbi K."/>
            <person name="Hall N."/>
            <person name="Watson M."/>
            <person name="Adriaenssens E.M."/>
            <person name="Foster-Nyarko E."/>
            <person name="Jarju S."/>
            <person name="Secka A."/>
            <person name="Antonio M."/>
            <person name="Oren A."/>
            <person name="Chaudhuri R.R."/>
            <person name="La Ragione R."/>
            <person name="Hildebrand F."/>
            <person name="Pallen M.J."/>
        </authorList>
    </citation>
    <scope>NUCLEOTIDE SEQUENCE</scope>
    <source>
        <strain evidence="18">687</strain>
    </source>
</reference>
<dbReference type="PROSITE" id="PS51747">
    <property type="entry name" value="CYT_DCMP_DEAMINASES_2"/>
    <property type="match status" value="1"/>
</dbReference>
<dbReference type="EC" id="1.1.1.193" evidence="13"/>
<dbReference type="InterPro" id="IPR016193">
    <property type="entry name" value="Cytidine_deaminase-like"/>
</dbReference>
<evidence type="ECO:0000256" key="2">
    <source>
        <dbReference type="ARBA" id="ARBA00004882"/>
    </source>
</evidence>
<feature type="binding site" evidence="15">
    <location>
        <position position="194"/>
    </location>
    <ligand>
        <name>NADP(+)</name>
        <dbReference type="ChEBI" id="CHEBI:58349"/>
    </ligand>
</feature>
<feature type="binding site" evidence="15">
    <location>
        <position position="201"/>
    </location>
    <ligand>
        <name>substrate</name>
    </ligand>
</feature>
<comment type="cofactor">
    <cofactor evidence="13 16">
        <name>Zn(2+)</name>
        <dbReference type="ChEBI" id="CHEBI:29105"/>
    </cofactor>
    <text evidence="13 16">Binds 1 zinc ion.</text>
</comment>
<dbReference type="GO" id="GO:0008270">
    <property type="term" value="F:zinc ion binding"/>
    <property type="evidence" value="ECO:0007669"/>
    <property type="project" value="InterPro"/>
</dbReference>
<evidence type="ECO:0000256" key="5">
    <source>
        <dbReference type="ARBA" id="ARBA00007417"/>
    </source>
</evidence>
<dbReference type="EC" id="3.5.4.26" evidence="13"/>
<dbReference type="AlphaFoldDB" id="A0A9E2NS93"/>
<keyword evidence="10 13" id="KW-0521">NADP</keyword>
<comment type="function">
    <text evidence="1 13">Converts 2,5-diamino-6-(ribosylamino)-4(3h)-pyrimidinone 5'-phosphate into 5-amino-6-(ribosylamino)-2,4(1h,3h)-pyrimidinedione 5'-phosphate.</text>
</comment>
<keyword evidence="11 13" id="KW-0560">Oxidoreductase</keyword>
<evidence type="ECO:0000256" key="3">
    <source>
        <dbReference type="ARBA" id="ARBA00004910"/>
    </source>
</evidence>
<dbReference type="SUPFAM" id="SSF53927">
    <property type="entry name" value="Cytidine deaminase-like"/>
    <property type="match status" value="1"/>
</dbReference>
<dbReference type="PROSITE" id="PS00903">
    <property type="entry name" value="CYT_DCMP_DEAMINASES_1"/>
    <property type="match status" value="1"/>
</dbReference>
<comment type="pathway">
    <text evidence="2 13">Cofactor biosynthesis; riboflavin biosynthesis; 5-amino-6-(D-ribitylamino)uracil from GTP: step 2/4.</text>
</comment>
<dbReference type="PANTHER" id="PTHR38011:SF7">
    <property type="entry name" value="2,5-DIAMINO-6-RIBOSYLAMINO-4(3H)-PYRIMIDINONE 5'-PHOSPHATE REDUCTASE"/>
    <property type="match status" value="1"/>
</dbReference>
<evidence type="ECO:0000259" key="17">
    <source>
        <dbReference type="PROSITE" id="PS51747"/>
    </source>
</evidence>
<dbReference type="EMBL" id="JAHLFG010000059">
    <property type="protein sequence ID" value="MBU3826892.1"/>
    <property type="molecule type" value="Genomic_DNA"/>
</dbReference>
<dbReference type="PANTHER" id="PTHR38011">
    <property type="entry name" value="DIHYDROFOLATE REDUCTASE FAMILY PROTEIN (AFU_ORTHOLOGUE AFUA_8G06820)"/>
    <property type="match status" value="1"/>
</dbReference>
<evidence type="ECO:0000256" key="7">
    <source>
        <dbReference type="ARBA" id="ARBA00022723"/>
    </source>
</evidence>
<keyword evidence="6 13" id="KW-0686">Riboflavin biosynthesis</keyword>
<sequence>MRRALKLAKRGRYTTSPNPCVGCVLVRDGMVIAEGYHRKAGTDHAEAAALKNAGSAAAGATAYVTLEPCSHYGRTPPCAKALIKAGVRRVVAAVEDCNPQVAGRGMRMLREAGIKTEVGLCAQQALYLNRAFFKAMRTGLPYVVAKSACSLDNKIALSDGRSQWITGAKARADGQRLRARADAIITGVNTVLADNPQYTVRYEELPAKVRRVISAAQLRQPLKVVLDSKGRLNAKADHLALFAQGNVLQVCVKNASAFGQEGQMRVITLKNGSELYLQQVAENWQRLWVDADVDGHCDLLSVLYFLGSLEFRQILVEAGSTLTSAFLSAHLVDELFVYAAPIILGKNSLPALALPEPESLAIAHAQAFKVKSVKRLGDDVRVQLQKREA</sequence>
<evidence type="ECO:0000256" key="11">
    <source>
        <dbReference type="ARBA" id="ARBA00023002"/>
    </source>
</evidence>
<evidence type="ECO:0000256" key="14">
    <source>
        <dbReference type="PIRSR" id="PIRSR006769-1"/>
    </source>
</evidence>
<name>A0A9E2NS93_9GAMM</name>
<feature type="binding site" evidence="15">
    <location>
        <position position="317"/>
    </location>
    <ligand>
        <name>substrate</name>
    </ligand>
</feature>
<feature type="binding site" evidence="16">
    <location>
        <position position="69"/>
    </location>
    <ligand>
        <name>Zn(2+)</name>
        <dbReference type="ChEBI" id="CHEBI:29105"/>
        <note>catalytic</note>
    </ligand>
</feature>
<comment type="catalytic activity">
    <reaction evidence="13">
        <text>2,5-diamino-6-hydroxy-4-(5-phosphoribosylamino)-pyrimidine + H2O + H(+) = 5-amino-6-(5-phospho-D-ribosylamino)uracil + NH4(+)</text>
        <dbReference type="Rhea" id="RHEA:21868"/>
        <dbReference type="ChEBI" id="CHEBI:15377"/>
        <dbReference type="ChEBI" id="CHEBI:15378"/>
        <dbReference type="ChEBI" id="CHEBI:28938"/>
        <dbReference type="ChEBI" id="CHEBI:58453"/>
        <dbReference type="ChEBI" id="CHEBI:58614"/>
        <dbReference type="EC" id="3.5.4.26"/>
    </reaction>
</comment>
<dbReference type="InterPro" id="IPR002734">
    <property type="entry name" value="RibDG_C"/>
</dbReference>
<dbReference type="InterPro" id="IPR002125">
    <property type="entry name" value="CMP_dCMP_dom"/>
</dbReference>
<evidence type="ECO:0000256" key="6">
    <source>
        <dbReference type="ARBA" id="ARBA00022619"/>
    </source>
</evidence>
<keyword evidence="9 13" id="KW-0862">Zinc</keyword>
<feature type="binding site" evidence="15">
    <location>
        <begin position="319"/>
        <end position="325"/>
    </location>
    <ligand>
        <name>NADP(+)</name>
        <dbReference type="ChEBI" id="CHEBI:58349"/>
    </ligand>
</feature>
<keyword evidence="12" id="KW-0511">Multifunctional enzyme</keyword>
<dbReference type="SUPFAM" id="SSF53597">
    <property type="entry name" value="Dihydrofolate reductase-like"/>
    <property type="match status" value="1"/>
</dbReference>
<comment type="pathway">
    <text evidence="3 13">Cofactor biosynthesis; riboflavin biosynthesis; 5-amino-6-(D-ribitylamino)uracil from GTP: step 3/4.</text>
</comment>
<evidence type="ECO:0000256" key="1">
    <source>
        <dbReference type="ARBA" id="ARBA00002151"/>
    </source>
</evidence>
<dbReference type="InterPro" id="IPR050765">
    <property type="entry name" value="Riboflavin_Biosynth_HTPR"/>
</dbReference>
<feature type="binding site" evidence="15">
    <location>
        <position position="178"/>
    </location>
    <ligand>
        <name>substrate</name>
    </ligand>
</feature>
<evidence type="ECO:0000313" key="19">
    <source>
        <dbReference type="Proteomes" id="UP000824150"/>
    </source>
</evidence>
<dbReference type="InterPro" id="IPR016192">
    <property type="entry name" value="APOBEC/CMP_deaminase_Zn-bd"/>
</dbReference>
<proteinExistence type="inferred from homology"/>
<feature type="domain" description="CMP/dCMP-type deaminase" evidence="17">
    <location>
        <begin position="1"/>
        <end position="117"/>
    </location>
</feature>
<evidence type="ECO:0000256" key="13">
    <source>
        <dbReference type="PIRNR" id="PIRNR006769"/>
    </source>
</evidence>
<organism evidence="18 19">
    <name type="scientific">Candidatus Anaerobiospirillum merdipullorum</name>
    <dbReference type="NCBI Taxonomy" id="2838450"/>
    <lineage>
        <taxon>Bacteria</taxon>
        <taxon>Pseudomonadati</taxon>
        <taxon>Pseudomonadota</taxon>
        <taxon>Gammaproteobacteria</taxon>
        <taxon>Aeromonadales</taxon>
        <taxon>Succinivibrionaceae</taxon>
        <taxon>Anaerobiospirillum</taxon>
    </lineage>
</organism>